<dbReference type="EMBL" id="VRUR01000001">
    <property type="protein sequence ID" value="TXN37970.1"/>
    <property type="molecule type" value="Genomic_DNA"/>
</dbReference>
<feature type="signal peptide" evidence="1">
    <location>
        <begin position="1"/>
        <end position="22"/>
    </location>
</feature>
<sequence length="198" mass="22417">MRSVLLILVLLAFNLCWSQTVAAPATLVDAAMELTRQQVTYDPSYFSIDYPNGDVPSNKGVCTDVIIRAYRKMSVDLQQKVHEDMKTNFSAYPKIWGLSRTDKNIDHRRVPNLMTYFKRQGAEKSISSQAKDYLPGDVVCWNLGGAITHIGIVVNKKSNDGKRNLIVHNIGRGQVLEDMLFDFKIIGHYRYHPISPSN</sequence>
<keyword evidence="1" id="KW-0732">Signal</keyword>
<reference evidence="2 3" key="1">
    <citation type="submission" date="2019-08" db="EMBL/GenBank/DDBJ databases">
        <title>Professor.</title>
        <authorList>
            <person name="Park J.S."/>
        </authorList>
    </citation>
    <scope>NUCLEOTIDE SEQUENCE [LARGE SCALE GENOMIC DNA]</scope>
    <source>
        <strain evidence="2 3">176CP5-101</strain>
    </source>
</reference>
<organism evidence="2 3">
    <name type="scientific">Flagellimonas hymeniacidonis</name>
    <dbReference type="NCBI Taxonomy" id="2603628"/>
    <lineage>
        <taxon>Bacteria</taxon>
        <taxon>Pseudomonadati</taxon>
        <taxon>Bacteroidota</taxon>
        <taxon>Flavobacteriia</taxon>
        <taxon>Flavobacteriales</taxon>
        <taxon>Flavobacteriaceae</taxon>
        <taxon>Flagellimonas</taxon>
    </lineage>
</organism>
<dbReference type="RefSeq" id="WP_147742411.1">
    <property type="nucleotide sequence ID" value="NZ_VRUR01000001.1"/>
</dbReference>
<comment type="caution">
    <text evidence="2">The sequence shown here is derived from an EMBL/GenBank/DDBJ whole genome shotgun (WGS) entry which is preliminary data.</text>
</comment>
<evidence type="ECO:0000256" key="1">
    <source>
        <dbReference type="SAM" id="SignalP"/>
    </source>
</evidence>
<dbReference type="Proteomes" id="UP000321456">
    <property type="component" value="Unassembled WGS sequence"/>
</dbReference>
<protein>
    <submittedName>
        <fullName evidence="2">DUF1287 domain-containing protein</fullName>
    </submittedName>
</protein>
<evidence type="ECO:0000313" key="3">
    <source>
        <dbReference type="Proteomes" id="UP000321456"/>
    </source>
</evidence>
<proteinExistence type="predicted"/>
<name>A0A5C8V9U0_9FLAO</name>
<evidence type="ECO:0000313" key="2">
    <source>
        <dbReference type="EMBL" id="TXN37970.1"/>
    </source>
</evidence>
<dbReference type="AlphaFoldDB" id="A0A5C8V9U0"/>
<gene>
    <name evidence="2" type="ORF">FVB32_06675</name>
</gene>
<keyword evidence="3" id="KW-1185">Reference proteome</keyword>
<dbReference type="Pfam" id="PF06940">
    <property type="entry name" value="DUF1287"/>
    <property type="match status" value="1"/>
</dbReference>
<accession>A0A5C8V9U0</accession>
<feature type="chain" id="PRO_5022824723" evidence="1">
    <location>
        <begin position="23"/>
        <end position="198"/>
    </location>
</feature>
<dbReference type="InterPro" id="IPR009706">
    <property type="entry name" value="DUF1287"/>
</dbReference>
<dbReference type="PIRSF" id="PIRSF011444">
    <property type="entry name" value="DUF1287"/>
    <property type="match status" value="1"/>
</dbReference>